<dbReference type="Proteomes" id="UP000324101">
    <property type="component" value="Chromosome"/>
</dbReference>
<evidence type="ECO:0000256" key="4">
    <source>
        <dbReference type="ARBA" id="ARBA00023136"/>
    </source>
</evidence>
<dbReference type="InterPro" id="IPR011701">
    <property type="entry name" value="MFS"/>
</dbReference>
<reference evidence="8 9" key="1">
    <citation type="submission" date="2018-05" db="EMBL/GenBank/DDBJ databases">
        <title>Streptomyces venezuelae.</title>
        <authorList>
            <person name="Kim W."/>
            <person name="Lee N."/>
            <person name="Cho B.-K."/>
        </authorList>
    </citation>
    <scope>NUCLEOTIDE SEQUENCE [LARGE SCALE GENOMIC DNA]</scope>
    <source>
        <strain evidence="8 9">ATCC 21018</strain>
    </source>
</reference>
<evidence type="ECO:0000259" key="7">
    <source>
        <dbReference type="PROSITE" id="PS50850"/>
    </source>
</evidence>
<feature type="transmembrane region" description="Helical" evidence="6">
    <location>
        <begin position="56"/>
        <end position="77"/>
    </location>
</feature>
<dbReference type="SUPFAM" id="SSF103473">
    <property type="entry name" value="MFS general substrate transporter"/>
    <property type="match status" value="1"/>
</dbReference>
<evidence type="ECO:0000313" key="9">
    <source>
        <dbReference type="Proteomes" id="UP000324101"/>
    </source>
</evidence>
<feature type="transmembrane region" description="Helical" evidence="6">
    <location>
        <begin position="89"/>
        <end position="110"/>
    </location>
</feature>
<keyword evidence="4 6" id="KW-0472">Membrane</keyword>
<evidence type="ECO:0000256" key="3">
    <source>
        <dbReference type="ARBA" id="ARBA00022989"/>
    </source>
</evidence>
<dbReference type="GO" id="GO:0005886">
    <property type="term" value="C:plasma membrane"/>
    <property type="evidence" value="ECO:0007669"/>
    <property type="project" value="UniProtKB-SubCell"/>
</dbReference>
<keyword evidence="2 6" id="KW-0812">Transmembrane</keyword>
<comment type="subcellular location">
    <subcellularLocation>
        <location evidence="1">Cell membrane</location>
        <topology evidence="1">Multi-pass membrane protein</topology>
    </subcellularLocation>
</comment>
<feature type="transmembrane region" description="Helical" evidence="6">
    <location>
        <begin position="315"/>
        <end position="337"/>
    </location>
</feature>
<dbReference type="Pfam" id="PF07690">
    <property type="entry name" value="MFS_1"/>
    <property type="match status" value="1"/>
</dbReference>
<dbReference type="InterPro" id="IPR020846">
    <property type="entry name" value="MFS_dom"/>
</dbReference>
<feature type="transmembrane region" description="Helical" evidence="6">
    <location>
        <begin position="27"/>
        <end position="49"/>
    </location>
</feature>
<evidence type="ECO:0000256" key="1">
    <source>
        <dbReference type="ARBA" id="ARBA00004651"/>
    </source>
</evidence>
<feature type="compositionally biased region" description="Polar residues" evidence="5">
    <location>
        <begin position="445"/>
        <end position="456"/>
    </location>
</feature>
<evidence type="ECO:0000256" key="2">
    <source>
        <dbReference type="ARBA" id="ARBA00022692"/>
    </source>
</evidence>
<feature type="compositionally biased region" description="Low complexity" evidence="5">
    <location>
        <begin position="425"/>
        <end position="440"/>
    </location>
</feature>
<feature type="region of interest" description="Disordered" evidence="5">
    <location>
        <begin position="414"/>
        <end position="472"/>
    </location>
</feature>
<dbReference type="AlphaFoldDB" id="A0A5P2DPE9"/>
<feature type="transmembrane region" description="Helical" evidence="6">
    <location>
        <begin position="263"/>
        <end position="284"/>
    </location>
</feature>
<dbReference type="RefSeq" id="WP_150257789.1">
    <property type="nucleotide sequence ID" value="NZ_CP029189.1"/>
</dbReference>
<dbReference type="InterPro" id="IPR036259">
    <property type="entry name" value="MFS_trans_sf"/>
</dbReference>
<dbReference type="Gene3D" id="1.20.1250.20">
    <property type="entry name" value="MFS general substrate transporter like domains"/>
    <property type="match status" value="2"/>
</dbReference>
<feature type="transmembrane region" description="Helical" evidence="6">
    <location>
        <begin position="349"/>
        <end position="369"/>
    </location>
</feature>
<accession>A0A5P2DPE9</accession>
<feature type="transmembrane region" description="Helical" evidence="6">
    <location>
        <begin position="291"/>
        <end position="309"/>
    </location>
</feature>
<feature type="transmembrane region" description="Helical" evidence="6">
    <location>
        <begin position="381"/>
        <end position="400"/>
    </location>
</feature>
<keyword evidence="3 6" id="KW-1133">Transmembrane helix</keyword>
<evidence type="ECO:0000313" key="8">
    <source>
        <dbReference type="EMBL" id="QES55071.1"/>
    </source>
</evidence>
<dbReference type="PANTHER" id="PTHR23542:SF1">
    <property type="entry name" value="MAJOR FACILITATOR SUPERFAMILY (MFS) PROFILE DOMAIN-CONTAINING PROTEIN"/>
    <property type="match status" value="1"/>
</dbReference>
<gene>
    <name evidence="8" type="ORF">DEJ51_13385</name>
</gene>
<dbReference type="GO" id="GO:0022857">
    <property type="term" value="F:transmembrane transporter activity"/>
    <property type="evidence" value="ECO:0007669"/>
    <property type="project" value="InterPro"/>
</dbReference>
<sequence length="472" mass="48006">MTSAVTTDTSARPGYGQLLRTPGALGFVLPGFAARLPFGMLTIGILLLVQHTTGSYGSAGVVAAVTGISMALSAPLMGIFTDRFGQTAVLLPVVLTHSVAVTGLAALALLDAPVWALAMAAVPTGASVPQVGPMVRARWAAKLEGSPLLPTAAAFESVTDEFTFVVGPVLATALCTGVHPAAGLVTEATLTLLGGLLFAAQRASQPKTHTPSHTGEKRAFALSFPGLRVLIFAFLGIGAVFGGMQVSLAAFSNEIGNPGANGLLYGVFAAGNMTAGIAMGAIAWKIGPRRRLILGYVGLTAAASVLWAANSMILLGALGLVVGLCIAPALITGYTMVEQLVPANARTEAFTWLTGSIAFGQAIAVILAGRLTDAHGSSFGFLVPMGATALALTALLALRAKLAPKAPSRIVNASAHEDAPAQEGAPAQEDAPETEATAPAKPQLATRTIPSTASRNRVNERGMGHRVPVTVD</sequence>
<feature type="transmembrane region" description="Helical" evidence="6">
    <location>
        <begin position="227"/>
        <end position="251"/>
    </location>
</feature>
<feature type="domain" description="Major facilitator superfamily (MFS) profile" evidence="7">
    <location>
        <begin position="226"/>
        <end position="472"/>
    </location>
</feature>
<organism evidence="8 9">
    <name type="scientific">Streptomyces venezuelae</name>
    <dbReference type="NCBI Taxonomy" id="54571"/>
    <lineage>
        <taxon>Bacteria</taxon>
        <taxon>Bacillati</taxon>
        <taxon>Actinomycetota</taxon>
        <taxon>Actinomycetes</taxon>
        <taxon>Kitasatosporales</taxon>
        <taxon>Streptomycetaceae</taxon>
        <taxon>Streptomyces</taxon>
    </lineage>
</organism>
<name>A0A5P2DPE9_STRVZ</name>
<proteinExistence type="predicted"/>
<evidence type="ECO:0000256" key="5">
    <source>
        <dbReference type="SAM" id="MobiDB-lite"/>
    </source>
</evidence>
<dbReference type="PROSITE" id="PS50850">
    <property type="entry name" value="MFS"/>
    <property type="match status" value="1"/>
</dbReference>
<protein>
    <submittedName>
        <fullName evidence="8">MFS transporter</fullName>
    </submittedName>
</protein>
<dbReference type="OrthoDB" id="9180256at2"/>
<dbReference type="PANTHER" id="PTHR23542">
    <property type="match status" value="1"/>
</dbReference>
<evidence type="ECO:0000256" key="6">
    <source>
        <dbReference type="SAM" id="Phobius"/>
    </source>
</evidence>
<dbReference type="EMBL" id="CP029189">
    <property type="protein sequence ID" value="QES55071.1"/>
    <property type="molecule type" value="Genomic_DNA"/>
</dbReference>